<dbReference type="GO" id="GO:0004534">
    <property type="term" value="F:5'-3' RNA exonuclease activity"/>
    <property type="evidence" value="ECO:0007669"/>
    <property type="project" value="TreeGrafter"/>
</dbReference>
<dbReference type="EMBL" id="LS483254">
    <property type="protein sequence ID" value="SQD92522.1"/>
    <property type="molecule type" value="Genomic_DNA"/>
</dbReference>
<dbReference type="AlphaFoldDB" id="A0A2X3KJF1"/>
<dbReference type="RefSeq" id="WP_122030726.1">
    <property type="nucleotide sequence ID" value="NZ_LS483254.1"/>
</dbReference>
<feature type="domain" description="Polymerase/histidinol phosphatase N-terminal" evidence="1">
    <location>
        <begin position="6"/>
        <end position="73"/>
    </location>
</feature>
<proteinExistence type="predicted"/>
<evidence type="ECO:0000259" key="1">
    <source>
        <dbReference type="SMART" id="SM00481"/>
    </source>
</evidence>
<dbReference type="Proteomes" id="UP000249818">
    <property type="component" value="Chromosome BARAN1"/>
</dbReference>
<sequence>MRWWRADLHIHSTLSPCASLAMSPPRIVTEARRAQLDLIAICDHNAAENGRYVRRLAAGAPIVLMGMEIQTAEEVEVLAYFADEEAALLLQEELYSYLPDIACDPDLFGDQVVVDEREEIVRRVERLLLSPVALPLAEVVRRVEERGGVAVPAHVERVPGGLLAVLGLLPEGEWPQAVEIAPWTPVEEALAAWPTLRGRPIVRGSDAHFPEEIGRAWTEYFIAAPTLAELRDAFRGRGGRKVRPSREVKEEG</sequence>
<protein>
    <submittedName>
        <fullName evidence="2">PHP domain protein</fullName>
    </submittedName>
</protein>
<dbReference type="KEGG" id="bana:BARAN1_0498"/>
<dbReference type="SUPFAM" id="SSF89550">
    <property type="entry name" value="PHP domain-like"/>
    <property type="match status" value="1"/>
</dbReference>
<reference evidence="3" key="1">
    <citation type="submission" date="2018-05" db="EMBL/GenBank/DDBJ databases">
        <authorList>
            <person name="Hao L."/>
        </authorList>
    </citation>
    <scope>NUCLEOTIDE SEQUENCE [LARGE SCALE GENOMIC DNA]</scope>
</reference>
<dbReference type="GO" id="GO:0035312">
    <property type="term" value="F:5'-3' DNA exonuclease activity"/>
    <property type="evidence" value="ECO:0007669"/>
    <property type="project" value="TreeGrafter"/>
</dbReference>
<dbReference type="InterPro" id="IPR016195">
    <property type="entry name" value="Pol/histidinol_Pase-like"/>
</dbReference>
<gene>
    <name evidence="2" type="ORF">BARAN1_0498</name>
</gene>
<dbReference type="PANTHER" id="PTHR42924">
    <property type="entry name" value="EXONUCLEASE"/>
    <property type="match status" value="1"/>
</dbReference>
<dbReference type="InterPro" id="IPR003141">
    <property type="entry name" value="Pol/His_phosphatase_N"/>
</dbReference>
<dbReference type="InterPro" id="IPR052018">
    <property type="entry name" value="PHP_domain"/>
</dbReference>
<keyword evidence="3" id="KW-1185">Reference proteome</keyword>
<evidence type="ECO:0000313" key="3">
    <source>
        <dbReference type="Proteomes" id="UP000249818"/>
    </source>
</evidence>
<dbReference type="Pfam" id="PF13263">
    <property type="entry name" value="PHP_C"/>
    <property type="match status" value="1"/>
</dbReference>
<dbReference type="SMART" id="SM00481">
    <property type="entry name" value="POLIIIAc"/>
    <property type="match status" value="1"/>
</dbReference>
<accession>A0A2X3KJF1</accession>
<dbReference type="OrthoDB" id="9791620at2"/>
<dbReference type="PANTHER" id="PTHR42924:SF3">
    <property type="entry name" value="POLYMERASE_HISTIDINOL PHOSPHATASE N-TERMINAL DOMAIN-CONTAINING PROTEIN"/>
    <property type="match status" value="1"/>
</dbReference>
<evidence type="ECO:0000313" key="2">
    <source>
        <dbReference type="EMBL" id="SQD92522.1"/>
    </source>
</evidence>
<name>A0A2X3KJF1_9BACT</name>
<dbReference type="Gene3D" id="3.20.20.140">
    <property type="entry name" value="Metal-dependent hydrolases"/>
    <property type="match status" value="1"/>
</dbReference>
<organism evidence="2 3">
    <name type="scientific">Candidatus Bipolaricaulis anaerobius</name>
    <dbReference type="NCBI Taxonomy" id="2026885"/>
    <lineage>
        <taxon>Bacteria</taxon>
        <taxon>Candidatus Bipolaricaulota</taxon>
        <taxon>Candidatus Bipolaricaulia</taxon>
        <taxon>Candidatus Bipolaricaulales</taxon>
        <taxon>Candidatus Bipolaricaulaceae</taxon>
        <taxon>Candidatus Bipolaricaulis</taxon>
    </lineage>
</organism>
<dbReference type="CDD" id="cd07432">
    <property type="entry name" value="PHP_HisPPase"/>
    <property type="match status" value="1"/>
</dbReference>